<organism evidence="2 3">
    <name type="scientific">Pseudarthrobacter oxydans</name>
    <name type="common">Arthrobacter oxydans</name>
    <dbReference type="NCBI Taxonomy" id="1671"/>
    <lineage>
        <taxon>Bacteria</taxon>
        <taxon>Bacillati</taxon>
        <taxon>Actinomycetota</taxon>
        <taxon>Actinomycetes</taxon>
        <taxon>Micrococcales</taxon>
        <taxon>Micrococcaceae</taxon>
        <taxon>Pseudarthrobacter</taxon>
    </lineage>
</organism>
<feature type="transmembrane region" description="Helical" evidence="1">
    <location>
        <begin position="255"/>
        <end position="279"/>
    </location>
</feature>
<reference evidence="2" key="1">
    <citation type="submission" date="2023-07" db="EMBL/GenBank/DDBJ databases">
        <title>Sorghum-associated microbial communities from plants grown in Nebraska, USA.</title>
        <authorList>
            <person name="Schachtman D."/>
        </authorList>
    </citation>
    <scope>NUCLEOTIDE SEQUENCE</scope>
    <source>
        <strain evidence="2">BE261</strain>
    </source>
</reference>
<dbReference type="Proteomes" id="UP001262032">
    <property type="component" value="Unassembled WGS sequence"/>
</dbReference>
<feature type="transmembrane region" description="Helical" evidence="1">
    <location>
        <begin position="31"/>
        <end position="55"/>
    </location>
</feature>
<feature type="transmembrane region" description="Helical" evidence="1">
    <location>
        <begin position="200"/>
        <end position="229"/>
    </location>
</feature>
<feature type="transmembrane region" description="Helical" evidence="1">
    <location>
        <begin position="311"/>
        <end position="332"/>
    </location>
</feature>
<dbReference type="AlphaFoldDB" id="A0AAW8N3F6"/>
<keyword evidence="1" id="KW-1133">Transmembrane helix</keyword>
<evidence type="ECO:0008006" key="4">
    <source>
        <dbReference type="Google" id="ProtNLM"/>
    </source>
</evidence>
<feature type="transmembrane region" description="Helical" evidence="1">
    <location>
        <begin position="128"/>
        <end position="150"/>
    </location>
</feature>
<evidence type="ECO:0000313" key="2">
    <source>
        <dbReference type="EMBL" id="MDR7162217.1"/>
    </source>
</evidence>
<protein>
    <recommendedName>
        <fullName evidence="4">Integral membrane protein</fullName>
    </recommendedName>
</protein>
<dbReference type="RefSeq" id="WP_374724818.1">
    <property type="nucleotide sequence ID" value="NZ_JAVDTN010000005.1"/>
</dbReference>
<keyword evidence="1" id="KW-0472">Membrane</keyword>
<accession>A0AAW8N3F6</accession>
<evidence type="ECO:0000313" key="3">
    <source>
        <dbReference type="Proteomes" id="UP001262032"/>
    </source>
</evidence>
<proteinExistence type="predicted"/>
<sequence>MSTEARRRAGLLPSLQGLAGQAGTALRGWPWWLQVTAIYLAARLVSAGIFMAAALHQGPNPWFPAKPDYWNFINIWDARWYAQVIAGGYPSVLPTDAAGNVQENTWAFYPLFPALAGGLSGLTGMAPAAALTLIAMLAGWGAALVVYVLFRHKASHAPALWGVTFFATFPVAAVLQVPYAEPLSLLLLAAALLLVVRRQYLWAIPVVVLLCLSRPVGVPFAAMLGLLLLHRLWAQFRNAASGAATREGTHSTRDLAALAVLTGVGGAMALAWPAAAWAATGDIQAYTKTETVWRGHDLVPFKPWFDTGIDLFGPVLGVLAPFIFVALFAAMLFLPPVRQIGVELRLWCACYMAYLVAFLHPQTSTFRMLLPLFPLALGAALASRSRAYRGTVVLMFLLLQIVWIVWLWAWAQLPGGGDYPP</sequence>
<feature type="transmembrane region" description="Helical" evidence="1">
    <location>
        <begin position="390"/>
        <end position="411"/>
    </location>
</feature>
<comment type="caution">
    <text evidence="2">The sequence shown here is derived from an EMBL/GenBank/DDBJ whole genome shotgun (WGS) entry which is preliminary data.</text>
</comment>
<gene>
    <name evidence="2" type="ORF">J2X12_000218</name>
</gene>
<name>A0AAW8N3F6_PSEOX</name>
<dbReference type="EMBL" id="JAVDWN010000001">
    <property type="protein sequence ID" value="MDR7162217.1"/>
    <property type="molecule type" value="Genomic_DNA"/>
</dbReference>
<evidence type="ECO:0000256" key="1">
    <source>
        <dbReference type="SAM" id="Phobius"/>
    </source>
</evidence>
<dbReference type="GeneID" id="97422301"/>
<feature type="transmembrane region" description="Helical" evidence="1">
    <location>
        <begin position="344"/>
        <end position="360"/>
    </location>
</feature>
<feature type="transmembrane region" description="Helical" evidence="1">
    <location>
        <begin position="159"/>
        <end position="180"/>
    </location>
</feature>
<feature type="transmembrane region" description="Helical" evidence="1">
    <location>
        <begin position="366"/>
        <end position="383"/>
    </location>
</feature>
<keyword evidence="1" id="KW-0812">Transmembrane</keyword>